<dbReference type="PANTHER" id="PTHR22748:SF4">
    <property type="entry name" value="DNA-(APURINIC OR APYRIMIDINIC SITE) ENDONUCLEASE 2"/>
    <property type="match status" value="1"/>
</dbReference>
<evidence type="ECO:0000256" key="5">
    <source>
        <dbReference type="ARBA" id="ARBA00022801"/>
    </source>
</evidence>
<comment type="similarity">
    <text evidence="1">Belongs to the DNA repair enzymes AP/ExoA family.</text>
</comment>
<evidence type="ECO:0000256" key="7">
    <source>
        <dbReference type="ARBA" id="ARBA00022842"/>
    </source>
</evidence>
<dbReference type="OrthoDB" id="391817at2759"/>
<evidence type="ECO:0000256" key="11">
    <source>
        <dbReference type="PIRSR" id="PIRSR604808-3"/>
    </source>
</evidence>
<feature type="site" description="Transition state stabilizer" evidence="11">
    <location>
        <position position="195"/>
    </location>
</feature>
<keyword evidence="7 10" id="KW-0460">Magnesium</keyword>
<reference evidence="16" key="3">
    <citation type="submission" date="2020-12" db="UniProtKB">
        <authorList>
            <consortium name="EnsemblPlants"/>
        </authorList>
    </citation>
    <scope>IDENTIFICATION</scope>
</reference>
<feature type="active site" description="Proton donor/acceptor" evidence="9">
    <location>
        <position position="193"/>
    </location>
</feature>
<reference evidence="15 17" key="2">
    <citation type="journal article" date="2018" name="Plant J.">
        <title>The Physcomitrella patens chromosome-scale assembly reveals moss genome structure and evolution.</title>
        <authorList>
            <person name="Lang D."/>
            <person name="Ullrich K.K."/>
            <person name="Murat F."/>
            <person name="Fuchs J."/>
            <person name="Jenkins J."/>
            <person name="Haas F.B."/>
            <person name="Piednoel M."/>
            <person name="Gundlach H."/>
            <person name="Van Bel M."/>
            <person name="Meyberg R."/>
            <person name="Vives C."/>
            <person name="Morata J."/>
            <person name="Symeonidi A."/>
            <person name="Hiss M."/>
            <person name="Muchero W."/>
            <person name="Kamisugi Y."/>
            <person name="Saleh O."/>
            <person name="Blanc G."/>
            <person name="Decker E.L."/>
            <person name="van Gessel N."/>
            <person name="Grimwood J."/>
            <person name="Hayes R.D."/>
            <person name="Graham S.W."/>
            <person name="Gunter L.E."/>
            <person name="McDaniel S.F."/>
            <person name="Hoernstein S.N.W."/>
            <person name="Larsson A."/>
            <person name="Li F.W."/>
            <person name="Perroud P.F."/>
            <person name="Phillips J."/>
            <person name="Ranjan P."/>
            <person name="Rokshar D.S."/>
            <person name="Rothfels C.J."/>
            <person name="Schneider L."/>
            <person name="Shu S."/>
            <person name="Stevenson D.W."/>
            <person name="Thummler F."/>
            <person name="Tillich M."/>
            <person name="Villarreal Aguilar J.C."/>
            <person name="Widiez T."/>
            <person name="Wong G.K."/>
            <person name="Wymore A."/>
            <person name="Zhang Y."/>
            <person name="Zimmer A.D."/>
            <person name="Quatrano R.S."/>
            <person name="Mayer K.F.X."/>
            <person name="Goodstein D."/>
            <person name="Casacuberta J.M."/>
            <person name="Vandepoele K."/>
            <person name="Reski R."/>
            <person name="Cuming A.C."/>
            <person name="Tuskan G.A."/>
            <person name="Maumus F."/>
            <person name="Salse J."/>
            <person name="Schmutz J."/>
            <person name="Rensing S.A."/>
        </authorList>
    </citation>
    <scope>NUCLEOTIDE SEQUENCE [LARGE SCALE GENOMIC DNA]</scope>
    <source>
        <strain evidence="16 17">cv. Gransden 2004</strain>
    </source>
</reference>
<dbReference type="Gramene" id="Pp3c17_13320V3.1">
    <property type="protein sequence ID" value="Pp3c17_13320V3.1"/>
    <property type="gene ID" value="Pp3c17_13320"/>
</dbReference>
<feature type="active site" description="Proton acceptor" evidence="9">
    <location>
        <position position="333"/>
    </location>
</feature>
<feature type="binding site" evidence="10">
    <location>
        <position position="37"/>
    </location>
    <ligand>
        <name>Mg(2+)</name>
        <dbReference type="ChEBI" id="CHEBI:18420"/>
        <label>1</label>
    </ligand>
</feature>
<dbReference type="RefSeq" id="XP_024400520.1">
    <property type="nucleotide sequence ID" value="XM_024544752.2"/>
</dbReference>
<dbReference type="InterPro" id="IPR010666">
    <property type="entry name" value="Znf_GRF"/>
</dbReference>
<dbReference type="GO" id="GO:0003906">
    <property type="term" value="F:DNA-(apurinic or apyrimidinic site) endonuclease activity"/>
    <property type="evidence" value="ECO:0000318"/>
    <property type="project" value="GO_Central"/>
</dbReference>
<dbReference type="GO" id="GO:0008311">
    <property type="term" value="F:double-stranded DNA 3'-5' DNA exonuclease activity"/>
    <property type="evidence" value="ECO:0000318"/>
    <property type="project" value="GO_Central"/>
</dbReference>
<keyword evidence="10" id="KW-0464">Manganese</keyword>
<dbReference type="CDD" id="cd09088">
    <property type="entry name" value="Ape2-like_AP-endo"/>
    <property type="match status" value="1"/>
</dbReference>
<feature type="domain" description="GRF-type" evidence="14">
    <location>
        <begin position="572"/>
        <end position="621"/>
    </location>
</feature>
<dbReference type="InterPro" id="IPR036691">
    <property type="entry name" value="Endo/exonu/phosph_ase_sf"/>
</dbReference>
<evidence type="ECO:0000313" key="15">
    <source>
        <dbReference type="EMBL" id="PNR36164.1"/>
    </source>
</evidence>
<reference evidence="15 17" key="1">
    <citation type="journal article" date="2008" name="Science">
        <title>The Physcomitrella genome reveals evolutionary insights into the conquest of land by plants.</title>
        <authorList>
            <person name="Rensing S."/>
            <person name="Lang D."/>
            <person name="Zimmer A."/>
            <person name="Terry A."/>
            <person name="Salamov A."/>
            <person name="Shapiro H."/>
            <person name="Nishiyama T."/>
            <person name="Perroud P.-F."/>
            <person name="Lindquist E."/>
            <person name="Kamisugi Y."/>
            <person name="Tanahashi T."/>
            <person name="Sakakibara K."/>
            <person name="Fujita T."/>
            <person name="Oishi K."/>
            <person name="Shin-I T."/>
            <person name="Kuroki Y."/>
            <person name="Toyoda A."/>
            <person name="Suzuki Y."/>
            <person name="Hashimoto A."/>
            <person name="Yamaguchi K."/>
            <person name="Sugano A."/>
            <person name="Kohara Y."/>
            <person name="Fujiyama A."/>
            <person name="Anterola A."/>
            <person name="Aoki S."/>
            <person name="Ashton N."/>
            <person name="Barbazuk W.B."/>
            <person name="Barker E."/>
            <person name="Bennetzen J."/>
            <person name="Bezanilla M."/>
            <person name="Blankenship R."/>
            <person name="Cho S.H."/>
            <person name="Dutcher S."/>
            <person name="Estelle M."/>
            <person name="Fawcett J.A."/>
            <person name="Gundlach H."/>
            <person name="Hanada K."/>
            <person name="Heyl A."/>
            <person name="Hicks K.A."/>
            <person name="Hugh J."/>
            <person name="Lohr M."/>
            <person name="Mayer K."/>
            <person name="Melkozernov A."/>
            <person name="Murata T."/>
            <person name="Nelson D."/>
            <person name="Pils B."/>
            <person name="Prigge M."/>
            <person name="Reiss B."/>
            <person name="Renner T."/>
            <person name="Rombauts S."/>
            <person name="Rushton P."/>
            <person name="Sanderfoot A."/>
            <person name="Schween G."/>
            <person name="Shiu S.-H."/>
            <person name="Stueber K."/>
            <person name="Theodoulou F.L."/>
            <person name="Tu H."/>
            <person name="Van de Peer Y."/>
            <person name="Verrier P.J."/>
            <person name="Waters E."/>
            <person name="Wood A."/>
            <person name="Yang L."/>
            <person name="Cove D."/>
            <person name="Cuming A."/>
            <person name="Hasebe M."/>
            <person name="Lucas S."/>
            <person name="Mishler D.B."/>
            <person name="Reski R."/>
            <person name="Grigoriev I."/>
            <person name="Quatrano R.S."/>
            <person name="Boore J.L."/>
        </authorList>
    </citation>
    <scope>NUCLEOTIDE SEQUENCE [LARGE SCALE GENOMIC DNA]</scope>
    <source>
        <strain evidence="16 17">cv. Gransden 2004</strain>
    </source>
</reference>
<feature type="site" description="Interaction with DNA substrate" evidence="11">
    <location>
        <position position="333"/>
    </location>
</feature>
<dbReference type="Pfam" id="PF06839">
    <property type="entry name" value="Zn_ribbon_GRF"/>
    <property type="match status" value="1"/>
</dbReference>
<proteinExistence type="inferred from homology"/>
<dbReference type="InterPro" id="IPR004808">
    <property type="entry name" value="AP_endonuc_1"/>
</dbReference>
<evidence type="ECO:0000259" key="14">
    <source>
        <dbReference type="PROSITE" id="PS51999"/>
    </source>
</evidence>
<organism evidence="15">
    <name type="scientific">Physcomitrium patens</name>
    <name type="common">Spreading-leaved earth moss</name>
    <name type="synonym">Physcomitrella patens</name>
    <dbReference type="NCBI Taxonomy" id="3218"/>
    <lineage>
        <taxon>Eukaryota</taxon>
        <taxon>Viridiplantae</taxon>
        <taxon>Streptophyta</taxon>
        <taxon>Embryophyta</taxon>
        <taxon>Bryophyta</taxon>
        <taxon>Bryophytina</taxon>
        <taxon>Bryopsida</taxon>
        <taxon>Funariidae</taxon>
        <taxon>Funariales</taxon>
        <taxon>Funariaceae</taxon>
        <taxon>Physcomitrium</taxon>
    </lineage>
</organism>
<dbReference type="GO" id="GO:0008081">
    <property type="term" value="F:phosphoric diester hydrolase activity"/>
    <property type="evidence" value="ECO:0000318"/>
    <property type="project" value="GO_Central"/>
</dbReference>
<dbReference type="Pfam" id="PF03372">
    <property type="entry name" value="Exo_endo_phos"/>
    <property type="match status" value="1"/>
</dbReference>
<evidence type="ECO:0000256" key="6">
    <source>
        <dbReference type="ARBA" id="ARBA00022833"/>
    </source>
</evidence>
<evidence type="ECO:0000313" key="17">
    <source>
        <dbReference type="Proteomes" id="UP000006727"/>
    </source>
</evidence>
<keyword evidence="4 12" id="KW-0863">Zinc-finger</keyword>
<dbReference type="GO" id="GO:0008270">
    <property type="term" value="F:zinc ion binding"/>
    <property type="evidence" value="ECO:0007669"/>
    <property type="project" value="UniProtKB-KW"/>
</dbReference>
<dbReference type="PROSITE" id="PS51999">
    <property type="entry name" value="ZF_GRF"/>
    <property type="match status" value="1"/>
</dbReference>
<gene>
    <name evidence="16" type="primary">LOC112294403</name>
    <name evidence="15" type="ORF">PHYPA_022015</name>
</gene>
<feature type="binding site" evidence="10">
    <location>
        <position position="195"/>
    </location>
    <ligand>
        <name>Mg(2+)</name>
        <dbReference type="ChEBI" id="CHEBI:18420"/>
        <label>1</label>
    </ligand>
</feature>
<keyword evidence="8" id="KW-0539">Nucleus</keyword>
<evidence type="ECO:0000313" key="16">
    <source>
        <dbReference type="EnsemblPlants" id="Pp3c17_13320V3.1"/>
    </source>
</evidence>
<dbReference type="InterPro" id="IPR005135">
    <property type="entry name" value="Endo/exonuclease/phosphatase"/>
</dbReference>
<keyword evidence="6" id="KW-0862">Zinc</keyword>
<dbReference type="PANTHER" id="PTHR22748">
    <property type="entry name" value="AP ENDONUCLEASE"/>
    <property type="match status" value="1"/>
</dbReference>
<dbReference type="EnsemblPlants" id="Pp3c17_13320V3.1">
    <property type="protein sequence ID" value="Pp3c17_13320V3.1"/>
    <property type="gene ID" value="Pp3c17_13320"/>
</dbReference>
<keyword evidence="3 10" id="KW-0479">Metal-binding</keyword>
<feature type="region of interest" description="Disordered" evidence="13">
    <location>
        <begin position="478"/>
        <end position="529"/>
    </location>
</feature>
<dbReference type="KEGG" id="ppp:112294403"/>
<dbReference type="FunCoup" id="A0A2K1J3Q8">
    <property type="interactions" value="3345"/>
</dbReference>
<name>A0A2K1J3Q8_PHYPA</name>
<accession>A0A2K1J3Q8</accession>
<dbReference type="GO" id="GO:0005634">
    <property type="term" value="C:nucleus"/>
    <property type="evidence" value="ECO:0000318"/>
    <property type="project" value="GO_Central"/>
</dbReference>
<dbReference type="EnsemblPlants" id="Pp3c17_13320V3.3">
    <property type="protein sequence ID" value="Pp3c17_13320V3.3"/>
    <property type="gene ID" value="Pp3c17_13320"/>
</dbReference>
<dbReference type="GeneID" id="112294403"/>
<dbReference type="SUPFAM" id="SSF56219">
    <property type="entry name" value="DNase I-like"/>
    <property type="match status" value="1"/>
</dbReference>
<dbReference type="PaxDb" id="3218-PP1S313_13V6.1"/>
<feature type="binding site" evidence="10">
    <location>
        <position position="332"/>
    </location>
    <ligand>
        <name>Mg(2+)</name>
        <dbReference type="ChEBI" id="CHEBI:18420"/>
        <label>1</label>
    </ligand>
</feature>
<evidence type="ECO:0000256" key="1">
    <source>
        <dbReference type="ARBA" id="ARBA00007092"/>
    </source>
</evidence>
<keyword evidence="17" id="KW-1185">Reference proteome</keyword>
<dbReference type="EnsemblPlants" id="Pp3c17_13320V3.2">
    <property type="protein sequence ID" value="Pp3c17_13320V3.2"/>
    <property type="gene ID" value="Pp3c17_13320"/>
</dbReference>
<sequence>MRIVTYNVFSLRARLVPPRTLKSFLDSLESDIICLQETKLTRQELTAEIAVADGYESFFSCTRTVSKGRVRYSGVATFCRTPTAVPVAADEGFTGLLHTNRTGEIEGGKARVGCYEEVLNMENMSRQDLLQLDWEGRCLVTDHGSFVLFNLYGPSVGPDNEERYEFKLRFYRALQNRWEGLLKNGRRVIAVGDFNISPFPIDSCHSDSNPDFDKSSIRQWFRSQLRANGGPFVDVFREIHPIREGAYTFWNQMSGSEEFNYGTRLDLIIAAGGCFHQVRSEESNSLLKAEESHHFGTCEVEDCDILLEFKRFKADSVPRRGGEKTQKLDGSDHVPVYVQLRPQPPLEQHDVPPLAARFMPEIRGRQQSIASFLQKRSCSLIMDIEAQKETKPRLSLPTATCVRKNPPKVTKFLKSQNSKQKSLHSFFMLPTTKGKENTEAANAFKLAFQDSDSETLLKPSLEQSQTFVINSPHDGGLALPEFDEGSIDASSSHMSRISRNDALPSSDSQETNAEPTDSSNTSSLKQDCTCESQNHVPEAVETVETAETNEKLSAKIEWQRIQKTMMNRVPMCSGHNEPCATYVMKKPGPNHGRKFHCCARAQGPSSNPEAKCKYFKWQNKYK</sequence>
<dbReference type="AlphaFoldDB" id="A0A2K1J3Q8"/>
<evidence type="ECO:0000256" key="4">
    <source>
        <dbReference type="ARBA" id="ARBA00022771"/>
    </source>
</evidence>
<dbReference type="Gramene" id="Pp3c17_13320V3.3">
    <property type="protein sequence ID" value="Pp3c17_13320V3.3"/>
    <property type="gene ID" value="Pp3c17_13320"/>
</dbReference>
<dbReference type="Gramene" id="Pp3c17_13320V3.2">
    <property type="protein sequence ID" value="Pp3c17_13320V3.2"/>
    <property type="gene ID" value="Pp3c17_13320"/>
</dbReference>
<evidence type="ECO:0000256" key="3">
    <source>
        <dbReference type="ARBA" id="ARBA00022723"/>
    </source>
</evidence>
<dbReference type="Gene3D" id="3.60.10.10">
    <property type="entry name" value="Endonuclease/exonuclease/phosphatase"/>
    <property type="match status" value="1"/>
</dbReference>
<evidence type="ECO:0000256" key="12">
    <source>
        <dbReference type="PROSITE-ProRule" id="PRU01343"/>
    </source>
</evidence>
<evidence type="ECO:0000256" key="9">
    <source>
        <dbReference type="PIRSR" id="PIRSR604808-1"/>
    </source>
</evidence>
<dbReference type="EMBL" id="ABEU02000017">
    <property type="protein sequence ID" value="PNR36164.1"/>
    <property type="molecule type" value="Genomic_DNA"/>
</dbReference>
<evidence type="ECO:0000256" key="2">
    <source>
        <dbReference type="ARBA" id="ARBA00013541"/>
    </source>
</evidence>
<dbReference type="OMA" id="SIANCDV"/>
<keyword evidence="5" id="KW-0378">Hydrolase</keyword>
<feature type="site" description="Important for catalytic activity" evidence="11">
    <location>
        <position position="266"/>
    </location>
</feature>
<feature type="binding site" evidence="10">
    <location>
        <position position="193"/>
    </location>
    <ligand>
        <name>Mg(2+)</name>
        <dbReference type="ChEBI" id="CHEBI:18420"/>
        <label>1</label>
    </ligand>
</feature>
<evidence type="ECO:0000256" key="13">
    <source>
        <dbReference type="SAM" id="MobiDB-lite"/>
    </source>
</evidence>
<evidence type="ECO:0000256" key="10">
    <source>
        <dbReference type="PIRSR" id="PIRSR604808-2"/>
    </source>
</evidence>
<feature type="binding site" evidence="10">
    <location>
        <position position="333"/>
    </location>
    <ligand>
        <name>Mg(2+)</name>
        <dbReference type="ChEBI" id="CHEBI:18420"/>
        <label>1</label>
    </ligand>
</feature>
<feature type="binding site" evidence="10">
    <location>
        <position position="7"/>
    </location>
    <ligand>
        <name>Mg(2+)</name>
        <dbReference type="ChEBI" id="CHEBI:18420"/>
        <label>1</label>
    </ligand>
</feature>
<dbReference type="PROSITE" id="PS51435">
    <property type="entry name" value="AP_NUCLEASE_F1_4"/>
    <property type="match status" value="1"/>
</dbReference>
<comment type="cofactor">
    <cofactor evidence="10">
        <name>Mg(2+)</name>
        <dbReference type="ChEBI" id="CHEBI:18420"/>
    </cofactor>
    <cofactor evidence="10">
        <name>Mn(2+)</name>
        <dbReference type="ChEBI" id="CHEBI:29035"/>
    </cofactor>
    <text evidence="10">Probably binds two magnesium or manganese ions per subunit.</text>
</comment>
<dbReference type="GO" id="GO:0006284">
    <property type="term" value="P:base-excision repair"/>
    <property type="evidence" value="ECO:0000318"/>
    <property type="project" value="GO_Central"/>
</dbReference>
<feature type="compositionally biased region" description="Polar residues" evidence="13">
    <location>
        <begin position="488"/>
        <end position="529"/>
    </location>
</feature>
<protein>
    <recommendedName>
        <fullName evidence="2">DNA-(apurinic or apyrimidinic site) endonuclease 2</fullName>
    </recommendedName>
</protein>
<dbReference type="STRING" id="3218.A0A2K1J3Q8"/>
<evidence type="ECO:0000256" key="8">
    <source>
        <dbReference type="ARBA" id="ARBA00023242"/>
    </source>
</evidence>
<dbReference type="Proteomes" id="UP000006727">
    <property type="component" value="Chromosome 17"/>
</dbReference>
<dbReference type="GO" id="GO:0046403">
    <property type="term" value="F:polynucleotide 3'-phosphatase activity"/>
    <property type="evidence" value="ECO:0007669"/>
    <property type="project" value="EnsemblPlants"/>
</dbReference>
<feature type="active site" evidence="9">
    <location>
        <position position="152"/>
    </location>
</feature>